<dbReference type="RefSeq" id="WP_024364674.1">
    <property type="nucleotide sequence ID" value="NZ_BJNS01000090.1"/>
</dbReference>
<evidence type="ECO:0000313" key="3">
    <source>
        <dbReference type="EMBL" id="SUV15384.1"/>
    </source>
</evidence>
<dbReference type="InterPro" id="IPR049304">
    <property type="entry name" value="Gly_rich_dom"/>
</dbReference>
<accession>A0A2S0K5I4</accession>
<proteinExistence type="predicted"/>
<dbReference type="GeneID" id="48278702"/>
<dbReference type="AlphaFoldDB" id="A0A2S0K5I4"/>
<dbReference type="Proteomes" id="UP000238825">
    <property type="component" value="Chromosome"/>
</dbReference>
<dbReference type="Pfam" id="PF21722">
    <property type="entry name" value="Gly_rich_2"/>
    <property type="match status" value="1"/>
</dbReference>
<dbReference type="Proteomes" id="UP000255295">
    <property type="component" value="Unassembled WGS sequence"/>
</dbReference>
<feature type="domain" description="Glycine-rich" evidence="1">
    <location>
        <begin position="69"/>
        <end position="276"/>
    </location>
</feature>
<organism evidence="2 4">
    <name type="scientific">Lysinibacillus sphaericus</name>
    <name type="common">Bacillus sphaericus</name>
    <dbReference type="NCBI Taxonomy" id="1421"/>
    <lineage>
        <taxon>Bacteria</taxon>
        <taxon>Bacillati</taxon>
        <taxon>Bacillota</taxon>
        <taxon>Bacilli</taxon>
        <taxon>Bacillales</taxon>
        <taxon>Bacillaceae</taxon>
        <taxon>Lysinibacillus</taxon>
    </lineage>
</organism>
<sequence>MNVLKVATKTLQLAIQTAIDGVRGVVDGIKTTTDSTKTGVDNLNTKQDSLLLKIQNGALKQNVEVFDKPGTYTWKCPDGVTAVVLTMFGGGGSGAVRTVTEYAIFGGGGGGGAYVDKKPIKVIPGTTYSLIVGAGGAGVSSSDGNGSYIYGRTGGATSAFGITCNGGGGGSGTGNPFITRARGNSPLCNKGASSSAGFSVSSEFAATDVILAGTRFGLPGTVGDREYGGGAGFGDGGDANGSTPIANGAGSGGANGIPSVNRASLKGGDGIIIIEY</sequence>
<reference evidence="3 5" key="2">
    <citation type="submission" date="2018-06" db="EMBL/GenBank/DDBJ databases">
        <authorList>
            <consortium name="Pathogen Informatics"/>
            <person name="Doyle S."/>
        </authorList>
    </citation>
    <scope>NUCLEOTIDE SEQUENCE [LARGE SCALE GENOMIC DNA]</scope>
    <source>
        <strain evidence="3 5">NCTC10338</strain>
    </source>
</reference>
<evidence type="ECO:0000313" key="2">
    <source>
        <dbReference type="EMBL" id="AVK98632.1"/>
    </source>
</evidence>
<evidence type="ECO:0000313" key="4">
    <source>
        <dbReference type="Proteomes" id="UP000238825"/>
    </source>
</evidence>
<dbReference type="EMBL" id="UFSZ01000001">
    <property type="protein sequence ID" value="SUV15384.1"/>
    <property type="molecule type" value="Genomic_DNA"/>
</dbReference>
<reference evidence="2 4" key="1">
    <citation type="submission" date="2017-03" db="EMBL/GenBank/DDBJ databases">
        <title>The whole genome sequencing and assembly of Lysinibacillus sphaericus DSM 28T strain.</title>
        <authorList>
            <person name="Lee Y.-J."/>
            <person name="Yi H."/>
            <person name="Bahn Y.-S."/>
            <person name="Kim J.F."/>
            <person name="Lee D.-W."/>
        </authorList>
    </citation>
    <scope>NUCLEOTIDE SEQUENCE [LARGE SCALE GENOMIC DNA]</scope>
    <source>
        <strain evidence="2 4">DSM 28</strain>
    </source>
</reference>
<evidence type="ECO:0000313" key="5">
    <source>
        <dbReference type="Proteomes" id="UP000255295"/>
    </source>
</evidence>
<gene>
    <name evidence="2" type="ORF">LS41612_21065</name>
    <name evidence="3" type="ORF">NCTC10338_00448</name>
</gene>
<evidence type="ECO:0000259" key="1">
    <source>
        <dbReference type="Pfam" id="PF21722"/>
    </source>
</evidence>
<protein>
    <recommendedName>
        <fullName evidence="1">Glycine-rich domain-containing protein</fullName>
    </recommendedName>
</protein>
<name>A0A2S0K5I4_LYSSH</name>
<dbReference type="EMBL" id="CP019980">
    <property type="protein sequence ID" value="AVK98632.1"/>
    <property type="molecule type" value="Genomic_DNA"/>
</dbReference>